<feature type="domain" description="DUF8168" evidence="1">
    <location>
        <begin position="1"/>
        <end position="237"/>
    </location>
</feature>
<dbReference type="RefSeq" id="WP_114450688.1">
    <property type="nucleotide sequence ID" value="NZ_QPHM01000003.1"/>
</dbReference>
<keyword evidence="3" id="KW-1185">Reference proteome</keyword>
<dbReference type="InterPro" id="IPR058481">
    <property type="entry name" value="DUF8168"/>
</dbReference>
<dbReference type="OrthoDB" id="317429at2157"/>
<name>A0A368N377_9EURY</name>
<protein>
    <recommendedName>
        <fullName evidence="1">DUF8168 domain-containing protein</fullName>
    </recommendedName>
</protein>
<organism evidence="2 3">
    <name type="scientific">Haloplanus salinus</name>
    <dbReference type="NCBI Taxonomy" id="1126245"/>
    <lineage>
        <taxon>Archaea</taxon>
        <taxon>Methanobacteriati</taxon>
        <taxon>Methanobacteriota</taxon>
        <taxon>Stenosarchaea group</taxon>
        <taxon>Halobacteria</taxon>
        <taxon>Halobacteriales</taxon>
        <taxon>Haloferacaceae</taxon>
        <taxon>Haloplanus</taxon>
    </lineage>
</organism>
<gene>
    <name evidence="2" type="ORF">DU504_15975</name>
</gene>
<accession>A0A368N377</accession>
<reference evidence="2 3" key="1">
    <citation type="submission" date="2018-07" db="EMBL/GenBank/DDBJ databases">
        <title>Genome sequences of Haloplanus salinus JCM 18368T.</title>
        <authorList>
            <person name="Kim Y.B."/>
            <person name="Roh S.W."/>
        </authorList>
    </citation>
    <scope>NUCLEOTIDE SEQUENCE [LARGE SCALE GENOMIC DNA]</scope>
    <source>
        <strain evidence="2 3">JCM 18368</strain>
    </source>
</reference>
<dbReference type="Pfam" id="PF26506">
    <property type="entry name" value="DUF8168"/>
    <property type="match status" value="1"/>
</dbReference>
<evidence type="ECO:0000313" key="2">
    <source>
        <dbReference type="EMBL" id="RCU44513.1"/>
    </source>
</evidence>
<dbReference type="Proteomes" id="UP000252189">
    <property type="component" value="Unassembled WGS sequence"/>
</dbReference>
<evidence type="ECO:0000259" key="1">
    <source>
        <dbReference type="Pfam" id="PF26506"/>
    </source>
</evidence>
<evidence type="ECO:0000313" key="3">
    <source>
        <dbReference type="Proteomes" id="UP000252189"/>
    </source>
</evidence>
<dbReference type="EMBL" id="QPHM01000003">
    <property type="protein sequence ID" value="RCU44513.1"/>
    <property type="molecule type" value="Genomic_DNA"/>
</dbReference>
<sequence length="242" mass="27411">MIDVYRHDAHKFHGQSHADASEEFAGIPVNRAVPYGSDADAGALSRPPGRHEPVVPTHEIHHRLSLLTGDPVYIPNSRAQAAVENDVRDLLTVADAERAHECWLHSDVATLFNEAVAFPYTSLKYHTLLVAALSDTYRAGLSFDDLHLVVDPADEIVPHRTVYSGDQFAFRIDANERGRPSARLGSRPWRSWGSTWNRLTAHPLNTNQDKWDMALDANLRRIWAWSTALQYLEDFTRWRGER</sequence>
<comment type="caution">
    <text evidence="2">The sequence shown here is derived from an EMBL/GenBank/DDBJ whole genome shotgun (WGS) entry which is preliminary data.</text>
</comment>
<dbReference type="AlphaFoldDB" id="A0A368N377"/>
<proteinExistence type="predicted"/>